<feature type="transmembrane region" description="Helical" evidence="13">
    <location>
        <begin position="207"/>
        <end position="232"/>
    </location>
</feature>
<dbReference type="Gene3D" id="1.20.1730.10">
    <property type="entry name" value="Sodium/glucose cotransporter"/>
    <property type="match status" value="1"/>
</dbReference>
<dbReference type="InterPro" id="IPR001734">
    <property type="entry name" value="Na/solute_symporter"/>
</dbReference>
<dbReference type="PROSITE" id="PS50283">
    <property type="entry name" value="NA_SOLUT_SYMP_3"/>
    <property type="match status" value="1"/>
</dbReference>
<evidence type="ECO:0000256" key="7">
    <source>
        <dbReference type="ARBA" id="ARBA00023053"/>
    </source>
</evidence>
<dbReference type="InterPro" id="IPR038377">
    <property type="entry name" value="Na/Glc_symporter_sf"/>
</dbReference>
<keyword evidence="5 13" id="KW-0812">Transmembrane</keyword>
<feature type="transmembrane region" description="Helical" evidence="13">
    <location>
        <begin position="137"/>
        <end position="160"/>
    </location>
</feature>
<evidence type="ECO:0000256" key="5">
    <source>
        <dbReference type="ARBA" id="ARBA00022692"/>
    </source>
</evidence>
<keyword evidence="15" id="KW-1185">Reference proteome</keyword>
<feature type="transmembrane region" description="Helical" evidence="13">
    <location>
        <begin position="180"/>
        <end position="201"/>
    </location>
</feature>
<feature type="compositionally biased region" description="Polar residues" evidence="12">
    <location>
        <begin position="444"/>
        <end position="461"/>
    </location>
</feature>
<feature type="transmembrane region" description="Helical" evidence="13">
    <location>
        <begin position="37"/>
        <end position="54"/>
    </location>
</feature>
<protein>
    <submittedName>
        <fullName evidence="14">Sodium-coupled monocarboxylate transporter 1</fullName>
    </submittedName>
</protein>
<evidence type="ECO:0000256" key="10">
    <source>
        <dbReference type="ARBA" id="ARBA00023201"/>
    </source>
</evidence>
<gene>
    <name evidence="14" type="ORF">PoB_007542400</name>
</gene>
<keyword evidence="8" id="KW-0406">Ion transport</keyword>
<dbReference type="EMBL" id="BLXT01008455">
    <property type="protein sequence ID" value="GFO48919.1"/>
    <property type="molecule type" value="Genomic_DNA"/>
</dbReference>
<reference evidence="14 15" key="1">
    <citation type="journal article" date="2021" name="Elife">
        <title>Chloroplast acquisition without the gene transfer in kleptoplastic sea slugs, Plakobranchus ocellatus.</title>
        <authorList>
            <person name="Maeda T."/>
            <person name="Takahashi S."/>
            <person name="Yoshida T."/>
            <person name="Shimamura S."/>
            <person name="Takaki Y."/>
            <person name="Nagai Y."/>
            <person name="Toyoda A."/>
            <person name="Suzuki Y."/>
            <person name="Arimoto A."/>
            <person name="Ishii H."/>
            <person name="Satoh N."/>
            <person name="Nishiyama T."/>
            <person name="Hasebe M."/>
            <person name="Maruyama T."/>
            <person name="Minagawa J."/>
            <person name="Obokata J."/>
            <person name="Shigenobu S."/>
        </authorList>
    </citation>
    <scope>NUCLEOTIDE SEQUENCE [LARGE SCALE GENOMIC DNA]</scope>
</reference>
<evidence type="ECO:0000256" key="9">
    <source>
        <dbReference type="ARBA" id="ARBA00023136"/>
    </source>
</evidence>
<keyword evidence="6 13" id="KW-1133">Transmembrane helix</keyword>
<feature type="region of interest" description="Disordered" evidence="12">
    <location>
        <begin position="429"/>
        <end position="467"/>
    </location>
</feature>
<dbReference type="GO" id="GO:0005886">
    <property type="term" value="C:plasma membrane"/>
    <property type="evidence" value="ECO:0007669"/>
    <property type="project" value="UniProtKB-SubCell"/>
</dbReference>
<keyword evidence="3" id="KW-0813">Transport</keyword>
<name>A0AAV4DXX6_9GAST</name>
<dbReference type="PANTHER" id="PTHR42985">
    <property type="entry name" value="SODIUM-COUPLED MONOCARBOXYLATE TRANSPORTER"/>
    <property type="match status" value="1"/>
</dbReference>
<proteinExistence type="inferred from homology"/>
<keyword evidence="7" id="KW-0915">Sodium</keyword>
<evidence type="ECO:0000256" key="3">
    <source>
        <dbReference type="ARBA" id="ARBA00022448"/>
    </source>
</evidence>
<evidence type="ECO:0000256" key="2">
    <source>
        <dbReference type="ARBA" id="ARBA00006434"/>
    </source>
</evidence>
<comment type="caution">
    <text evidence="14">The sequence shown here is derived from an EMBL/GenBank/DDBJ whole genome shotgun (WGS) entry which is preliminary data.</text>
</comment>
<organism evidence="14 15">
    <name type="scientific">Plakobranchus ocellatus</name>
    <dbReference type="NCBI Taxonomy" id="259542"/>
    <lineage>
        <taxon>Eukaryota</taxon>
        <taxon>Metazoa</taxon>
        <taxon>Spiralia</taxon>
        <taxon>Lophotrochozoa</taxon>
        <taxon>Mollusca</taxon>
        <taxon>Gastropoda</taxon>
        <taxon>Heterobranchia</taxon>
        <taxon>Euthyneura</taxon>
        <taxon>Panpulmonata</taxon>
        <taxon>Sacoglossa</taxon>
        <taxon>Placobranchoidea</taxon>
        <taxon>Plakobranchidae</taxon>
        <taxon>Plakobranchus</taxon>
    </lineage>
</organism>
<keyword evidence="4" id="KW-1003">Cell membrane</keyword>
<dbReference type="AlphaFoldDB" id="A0AAV4DXX6"/>
<comment type="similarity">
    <text evidence="2 11">Belongs to the sodium:solute symporter (SSF) (TC 2.A.21) family.</text>
</comment>
<evidence type="ECO:0000256" key="4">
    <source>
        <dbReference type="ARBA" id="ARBA00022475"/>
    </source>
</evidence>
<evidence type="ECO:0000256" key="11">
    <source>
        <dbReference type="RuleBase" id="RU362091"/>
    </source>
</evidence>
<evidence type="ECO:0000256" key="1">
    <source>
        <dbReference type="ARBA" id="ARBA00004651"/>
    </source>
</evidence>
<evidence type="ECO:0000256" key="8">
    <source>
        <dbReference type="ARBA" id="ARBA00023065"/>
    </source>
</evidence>
<keyword evidence="10" id="KW-0739">Sodium transport</keyword>
<dbReference type="GO" id="GO:0015293">
    <property type="term" value="F:symporter activity"/>
    <property type="evidence" value="ECO:0007669"/>
    <property type="project" value="TreeGrafter"/>
</dbReference>
<dbReference type="GO" id="GO:0006814">
    <property type="term" value="P:sodium ion transport"/>
    <property type="evidence" value="ECO:0007669"/>
    <property type="project" value="UniProtKB-KW"/>
</dbReference>
<evidence type="ECO:0000256" key="12">
    <source>
        <dbReference type="SAM" id="MobiDB-lite"/>
    </source>
</evidence>
<dbReference type="InterPro" id="IPR051163">
    <property type="entry name" value="Sodium:Solute_Symporter_SSF"/>
</dbReference>
<accession>A0AAV4DXX6</accession>
<feature type="transmembrane region" description="Helical" evidence="13">
    <location>
        <begin position="75"/>
        <end position="100"/>
    </location>
</feature>
<keyword evidence="9 13" id="KW-0472">Membrane</keyword>
<feature type="transmembrane region" description="Helical" evidence="13">
    <location>
        <begin position="239"/>
        <end position="260"/>
    </location>
</feature>
<dbReference type="Pfam" id="PF00474">
    <property type="entry name" value="SSF"/>
    <property type="match status" value="1"/>
</dbReference>
<evidence type="ECO:0000313" key="15">
    <source>
        <dbReference type="Proteomes" id="UP000735302"/>
    </source>
</evidence>
<sequence>MQGTVEVGGPKKVWDLAADAGRMNFFNFDPDPRVRHTFWNLFVGSLIRGFGLCFNQSTVQRISSTKSMRDAKRMLFLVAPCFCISLTIASYEGIVAFSYYQTKQCDPLESKQISNPNQLIPLIVLDIFAKLPGMPGLFLASLFSASLSTLSSGLSSVAALTWADILKPLIGDISEVRATVILKCTVVCFGGLACAVAFMVAQVGGTLIQIAGSLLSAFSGPLSGIFFLACFFPRCSAKGCLVGGFVSMIFCTWIAMGMTFSPNIKKTPWLPPASTAKCFVSDFNISDFTTATTVAAGNFNNSELLEEATTPFFMTTGNEVDAAVKEPRGIEVMYTLSYQYISVVGIIGTISVGLLFSLITGFNRPGDVDPRYLMSISETLLVFLPKRARLYISSIGPQFMQEKFKSKFKNPGDRINMLDTEIIVATENPKTANGNLENEDSPTLPLTTTFDADQSQANGDNWETHRL</sequence>
<feature type="transmembrane region" description="Helical" evidence="13">
    <location>
        <begin position="340"/>
        <end position="362"/>
    </location>
</feature>
<evidence type="ECO:0000256" key="13">
    <source>
        <dbReference type="SAM" id="Phobius"/>
    </source>
</evidence>
<dbReference type="PANTHER" id="PTHR42985:SF40">
    <property type="entry name" value="LD47995P-RELATED"/>
    <property type="match status" value="1"/>
</dbReference>
<comment type="subcellular location">
    <subcellularLocation>
        <location evidence="1">Cell membrane</location>
        <topology evidence="1">Multi-pass membrane protein</topology>
    </subcellularLocation>
</comment>
<dbReference type="Proteomes" id="UP000735302">
    <property type="component" value="Unassembled WGS sequence"/>
</dbReference>
<evidence type="ECO:0000256" key="6">
    <source>
        <dbReference type="ARBA" id="ARBA00022989"/>
    </source>
</evidence>
<evidence type="ECO:0000313" key="14">
    <source>
        <dbReference type="EMBL" id="GFO48919.1"/>
    </source>
</evidence>